<gene>
    <name evidence="4" type="ORF">M9458_020928</name>
</gene>
<feature type="compositionally biased region" description="Basic and acidic residues" evidence="2">
    <location>
        <begin position="163"/>
        <end position="183"/>
    </location>
</feature>
<keyword evidence="1" id="KW-0175">Coiled coil</keyword>
<comment type="caution">
    <text evidence="4">The sequence shown here is derived from an EMBL/GenBank/DDBJ whole genome shotgun (WGS) entry which is preliminary data.</text>
</comment>
<organism evidence="4 5">
    <name type="scientific">Cirrhinus mrigala</name>
    <name type="common">Mrigala</name>
    <dbReference type="NCBI Taxonomy" id="683832"/>
    <lineage>
        <taxon>Eukaryota</taxon>
        <taxon>Metazoa</taxon>
        <taxon>Chordata</taxon>
        <taxon>Craniata</taxon>
        <taxon>Vertebrata</taxon>
        <taxon>Euteleostomi</taxon>
        <taxon>Actinopterygii</taxon>
        <taxon>Neopterygii</taxon>
        <taxon>Teleostei</taxon>
        <taxon>Ostariophysi</taxon>
        <taxon>Cypriniformes</taxon>
        <taxon>Cyprinidae</taxon>
        <taxon>Labeoninae</taxon>
        <taxon>Labeonini</taxon>
        <taxon>Cirrhinus</taxon>
    </lineage>
</organism>
<feature type="chain" id="PRO_5044768629" description="Mitochondrial fission regulator 2" evidence="3">
    <location>
        <begin position="30"/>
        <end position="215"/>
    </location>
</feature>
<evidence type="ECO:0000256" key="2">
    <source>
        <dbReference type="SAM" id="MobiDB-lite"/>
    </source>
</evidence>
<feature type="non-terminal residue" evidence="4">
    <location>
        <position position="215"/>
    </location>
</feature>
<evidence type="ECO:0000256" key="3">
    <source>
        <dbReference type="SAM" id="SignalP"/>
    </source>
</evidence>
<dbReference type="EMBL" id="JAMKFB020000009">
    <property type="protein sequence ID" value="KAL0185231.1"/>
    <property type="molecule type" value="Genomic_DNA"/>
</dbReference>
<keyword evidence="3" id="KW-0732">Signal</keyword>
<dbReference type="PANTHER" id="PTHR39063:SF1">
    <property type="entry name" value="OFD1 CENTRIOLE AND CENTRIOLAR SATELLITE PROTEIN"/>
    <property type="match status" value="1"/>
</dbReference>
<sequence>VFGGFGFHLSKLHLSLLFCLPCCSVIGTALENEILRNPKPSLVDRSVLSLIPDRLLPPDIYVDSTLLRKPRAASDADLSEAGPALRGPRPTDRDSELVSGALARIRELEQEAERLEEAYRSHQHKAIRAAAAHAVSAEDLTPPRMTSGYRAQPRVSFASAGRPVEKEREQEFTRTPSPRERNPLRLISPPARRLSSTPLSKRGADADHDAHAFTQ</sequence>
<evidence type="ECO:0000313" key="4">
    <source>
        <dbReference type="EMBL" id="KAL0185231.1"/>
    </source>
</evidence>
<keyword evidence="5" id="KW-1185">Reference proteome</keyword>
<feature type="compositionally biased region" description="Basic and acidic residues" evidence="2">
    <location>
        <begin position="202"/>
        <end position="215"/>
    </location>
</feature>
<protein>
    <recommendedName>
        <fullName evidence="6">Mitochondrial fission regulator 2</fullName>
    </recommendedName>
</protein>
<evidence type="ECO:0000256" key="1">
    <source>
        <dbReference type="SAM" id="Coils"/>
    </source>
</evidence>
<dbReference type="AlphaFoldDB" id="A0ABD0QGB4"/>
<feature type="region of interest" description="Disordered" evidence="2">
    <location>
        <begin position="138"/>
        <end position="215"/>
    </location>
</feature>
<dbReference type="PANTHER" id="PTHR39063">
    <property type="entry name" value="ORAL-FACIAL-DIGITAL SYNDROME 1 PROTEIN HOMOLOG"/>
    <property type="match status" value="1"/>
</dbReference>
<name>A0ABD0QGB4_CIRMR</name>
<reference evidence="4 5" key="1">
    <citation type="submission" date="2024-05" db="EMBL/GenBank/DDBJ databases">
        <title>Genome sequencing and assembly of Indian major carp, Cirrhinus mrigala (Hamilton, 1822).</title>
        <authorList>
            <person name="Mohindra V."/>
            <person name="Chowdhury L.M."/>
            <person name="Lal K."/>
            <person name="Jena J.K."/>
        </authorList>
    </citation>
    <scope>NUCLEOTIDE SEQUENCE [LARGE SCALE GENOMIC DNA]</scope>
    <source>
        <strain evidence="4">CM1030</strain>
        <tissue evidence="4">Blood</tissue>
    </source>
</reference>
<evidence type="ECO:0000313" key="5">
    <source>
        <dbReference type="Proteomes" id="UP001529510"/>
    </source>
</evidence>
<feature type="non-terminal residue" evidence="4">
    <location>
        <position position="1"/>
    </location>
</feature>
<dbReference type="InterPro" id="IPR055289">
    <property type="entry name" value="OFD1"/>
</dbReference>
<feature type="signal peptide" evidence="3">
    <location>
        <begin position="1"/>
        <end position="29"/>
    </location>
</feature>
<evidence type="ECO:0008006" key="6">
    <source>
        <dbReference type="Google" id="ProtNLM"/>
    </source>
</evidence>
<dbReference type="Proteomes" id="UP001529510">
    <property type="component" value="Unassembled WGS sequence"/>
</dbReference>
<feature type="region of interest" description="Disordered" evidence="2">
    <location>
        <begin position="72"/>
        <end position="95"/>
    </location>
</feature>
<accession>A0ABD0QGB4</accession>
<proteinExistence type="predicted"/>
<feature type="coiled-coil region" evidence="1">
    <location>
        <begin position="98"/>
        <end position="125"/>
    </location>
</feature>